<comment type="caution">
    <text evidence="18">The sequence shown here is derived from an EMBL/GenBank/DDBJ whole genome shotgun (WGS) entry which is preliminary data.</text>
</comment>
<evidence type="ECO:0000256" key="6">
    <source>
        <dbReference type="ARBA" id="ARBA00022741"/>
    </source>
</evidence>
<keyword evidence="2" id="KW-0723">Serine/threonine-protein kinase</keyword>
<evidence type="ECO:0000256" key="9">
    <source>
        <dbReference type="ARBA" id="ARBA00022843"/>
    </source>
</evidence>
<evidence type="ECO:0000256" key="5">
    <source>
        <dbReference type="ARBA" id="ARBA00022737"/>
    </source>
</evidence>
<gene>
    <name evidence="18" type="ORF">K7432_015818</name>
</gene>
<dbReference type="InterPro" id="IPR054521">
    <property type="entry name" value="HRI2_3H"/>
</dbReference>
<evidence type="ECO:0000313" key="19">
    <source>
        <dbReference type="Proteomes" id="UP001479436"/>
    </source>
</evidence>
<dbReference type="Pfam" id="PF22949">
    <property type="entry name" value="HRI2_3H"/>
    <property type="match status" value="1"/>
</dbReference>
<feature type="compositionally biased region" description="Polar residues" evidence="16">
    <location>
        <begin position="15"/>
        <end position="24"/>
    </location>
</feature>
<evidence type="ECO:0000256" key="16">
    <source>
        <dbReference type="SAM" id="MobiDB-lite"/>
    </source>
</evidence>
<evidence type="ECO:0000256" key="4">
    <source>
        <dbReference type="ARBA" id="ARBA00022679"/>
    </source>
</evidence>
<evidence type="ECO:0000313" key="18">
    <source>
        <dbReference type="EMBL" id="KAK9680845.1"/>
    </source>
</evidence>
<accession>A0ABR2VMJ0</accession>
<dbReference type="Pfam" id="PF00069">
    <property type="entry name" value="Pkinase"/>
    <property type="match status" value="1"/>
</dbReference>
<keyword evidence="7" id="KW-0418">Kinase</keyword>
<dbReference type="InterPro" id="IPR017441">
    <property type="entry name" value="Protein_kinase_ATP_BS"/>
</dbReference>
<evidence type="ECO:0000256" key="14">
    <source>
        <dbReference type="ARBA" id="ARBA00046654"/>
    </source>
</evidence>
<feature type="binding site" evidence="15">
    <location>
        <position position="270"/>
    </location>
    <ligand>
        <name>ATP</name>
        <dbReference type="ChEBI" id="CHEBI:30616"/>
    </ligand>
</feature>
<reference evidence="18 19" key="1">
    <citation type="submission" date="2023-04" db="EMBL/GenBank/DDBJ databases">
        <title>Genome of Basidiobolus ranarum AG-B5.</title>
        <authorList>
            <person name="Stajich J.E."/>
            <person name="Carter-House D."/>
            <person name="Gryganskyi A."/>
        </authorList>
    </citation>
    <scope>NUCLEOTIDE SEQUENCE [LARGE SCALE GENOMIC DNA]</scope>
    <source>
        <strain evidence="18 19">AG-B5</strain>
    </source>
</reference>
<dbReference type="SMART" id="SM00220">
    <property type="entry name" value="S_TKc"/>
    <property type="match status" value="1"/>
</dbReference>
<dbReference type="PROSITE" id="PS00107">
    <property type="entry name" value="PROTEIN_KINASE_ATP"/>
    <property type="match status" value="1"/>
</dbReference>
<evidence type="ECO:0000256" key="15">
    <source>
        <dbReference type="PROSITE-ProRule" id="PRU10141"/>
    </source>
</evidence>
<dbReference type="InterPro" id="IPR050339">
    <property type="entry name" value="CC_SR_Kinase"/>
</dbReference>
<evidence type="ECO:0000256" key="11">
    <source>
        <dbReference type="ARBA" id="ARBA00023193"/>
    </source>
</evidence>
<dbReference type="EMBL" id="JASJQH010009171">
    <property type="protein sequence ID" value="KAK9680845.1"/>
    <property type="molecule type" value="Genomic_DNA"/>
</dbReference>
<keyword evidence="10" id="KW-1015">Disulfide bond</keyword>
<dbReference type="PANTHER" id="PTHR11042:SF160">
    <property type="entry name" value="EUKARYOTIC TRANSLATION INITIATION FACTOR 2-ALPHA KINASE 1"/>
    <property type="match status" value="1"/>
</dbReference>
<comment type="subunit">
    <text evidence="14">Synthesized in an inactive form that binds to the N-terminal domain of CDC37. Has to be associated with a multiprotein complex containing Hsp90, CDC37 and PPP5C for maturation and activation by autophosphorylation. The phosphatase PPP5C modulates this activation. Homodimer; homodimerizes in presence of heme, forming a disulfide-linked inactive homodimer. Interacts with DELE1; binds both to full-length DELE1 and processed form of DELE1 (S-DELE1) in response to stress, leading to activate its protein kinase activity and trigger the integrated stress response (ISR).</text>
</comment>
<dbReference type="Proteomes" id="UP001479436">
    <property type="component" value="Unassembled WGS sequence"/>
</dbReference>
<dbReference type="EC" id="2.7.11.1" evidence="1"/>
<dbReference type="InterPro" id="IPR011009">
    <property type="entry name" value="Kinase-like_dom_sf"/>
</dbReference>
<proteinExistence type="predicted"/>
<evidence type="ECO:0000256" key="8">
    <source>
        <dbReference type="ARBA" id="ARBA00022840"/>
    </source>
</evidence>
<dbReference type="Gene3D" id="3.30.200.20">
    <property type="entry name" value="Phosphorylase Kinase, domain 1"/>
    <property type="match status" value="1"/>
</dbReference>
<dbReference type="InterPro" id="IPR000719">
    <property type="entry name" value="Prot_kinase_dom"/>
</dbReference>
<feature type="non-terminal residue" evidence="18">
    <location>
        <position position="451"/>
    </location>
</feature>
<name>A0ABR2VMJ0_9FUNG</name>
<evidence type="ECO:0000256" key="7">
    <source>
        <dbReference type="ARBA" id="ARBA00022777"/>
    </source>
</evidence>
<keyword evidence="5" id="KW-0677">Repeat</keyword>
<keyword evidence="8 15" id="KW-0067">ATP-binding</keyword>
<protein>
    <recommendedName>
        <fullName evidence="12">Eukaryotic translation initiation factor 2-alpha kinase 1</fullName>
        <ecNumber evidence="1">2.7.11.1</ecNumber>
    </recommendedName>
    <alternativeName>
        <fullName evidence="13">Hemin-sensitive initiation factor 2-alpha kinase</fullName>
    </alternativeName>
</protein>
<keyword evidence="11" id="KW-0652">Protein synthesis inhibitor</keyword>
<feature type="region of interest" description="Disordered" evidence="16">
    <location>
        <begin position="1"/>
        <end position="34"/>
    </location>
</feature>
<evidence type="ECO:0000256" key="3">
    <source>
        <dbReference type="ARBA" id="ARBA00022553"/>
    </source>
</evidence>
<evidence type="ECO:0000256" key="1">
    <source>
        <dbReference type="ARBA" id="ARBA00012513"/>
    </source>
</evidence>
<evidence type="ECO:0000259" key="17">
    <source>
        <dbReference type="PROSITE" id="PS50011"/>
    </source>
</evidence>
<keyword evidence="19" id="KW-1185">Reference proteome</keyword>
<keyword evidence="4" id="KW-0808">Transferase</keyword>
<organism evidence="18 19">
    <name type="scientific">Basidiobolus ranarum</name>
    <dbReference type="NCBI Taxonomy" id="34480"/>
    <lineage>
        <taxon>Eukaryota</taxon>
        <taxon>Fungi</taxon>
        <taxon>Fungi incertae sedis</taxon>
        <taxon>Zoopagomycota</taxon>
        <taxon>Entomophthoromycotina</taxon>
        <taxon>Basidiobolomycetes</taxon>
        <taxon>Basidiobolales</taxon>
        <taxon>Basidiobolaceae</taxon>
        <taxon>Basidiobolus</taxon>
    </lineage>
</organism>
<feature type="domain" description="Protein kinase" evidence="17">
    <location>
        <begin position="240"/>
        <end position="451"/>
    </location>
</feature>
<keyword evidence="3" id="KW-0597">Phosphoprotein</keyword>
<keyword evidence="6 15" id="KW-0547">Nucleotide-binding</keyword>
<evidence type="ECO:0000256" key="10">
    <source>
        <dbReference type="ARBA" id="ARBA00023157"/>
    </source>
</evidence>
<dbReference type="SUPFAM" id="SSF56112">
    <property type="entry name" value="Protein kinase-like (PK-like)"/>
    <property type="match status" value="1"/>
</dbReference>
<evidence type="ECO:0000256" key="2">
    <source>
        <dbReference type="ARBA" id="ARBA00022527"/>
    </source>
</evidence>
<sequence>MSWSMSGTEFKDSSSFESNVNWDDSTWESDSKSTDYVETSFNKKSTPFPKPEAKSKLLGRILDSSENATNSNGLRRAFSYPHKFAIDSKRLEESKRRQGRLLLVSLLENFCALYDQSPQHNRKLFFMICKTLSGMGLIDEEYIDEMAGVRSAYMSTFKQLVIQAMATMKQELEPKPLRRMMSISYRNDDKDAQEGDYFSGLHEKHSNSETPSVTRTYSKLAKMSFTDILDLYNSRYDTDFIEVRKLGRGGFGSVFKVQNKLDGSVYAIKKIRLRSDKTRHEKIFREIKFLSRLDHPNVVRYYGSWLENVKKTRDVESDEDFDYEYDDDDLTQSLDTASQQSVTFDSTLQTVSDDESLDLSHSEISNSIEFVYDEPVSVVDEKVIPNSPSNSNLIHLGKDTQIMPLDDFSVSEPPTETRGTSVDFSSSSSMVLTLFLQMHLCHCTLHDYLEA</sequence>
<evidence type="ECO:0000256" key="13">
    <source>
        <dbReference type="ARBA" id="ARBA00042456"/>
    </source>
</evidence>
<keyword evidence="9" id="KW-0832">Ubl conjugation</keyword>
<dbReference type="PROSITE" id="PS50011">
    <property type="entry name" value="PROTEIN_KINASE_DOM"/>
    <property type="match status" value="1"/>
</dbReference>
<dbReference type="PANTHER" id="PTHR11042">
    <property type="entry name" value="EUKARYOTIC TRANSLATION INITIATION FACTOR 2-ALPHA KINASE EIF2-ALPHA KINASE -RELATED"/>
    <property type="match status" value="1"/>
</dbReference>
<evidence type="ECO:0000256" key="12">
    <source>
        <dbReference type="ARBA" id="ARBA00040433"/>
    </source>
</evidence>